<keyword evidence="1" id="KW-0804">Transcription</keyword>
<gene>
    <name evidence="3" type="ORF">RPMA_12370</name>
</gene>
<dbReference type="Pfam" id="PF02357">
    <property type="entry name" value="NusG"/>
    <property type="match status" value="1"/>
</dbReference>
<dbReference type="SMART" id="SM00738">
    <property type="entry name" value="NGN"/>
    <property type="match status" value="1"/>
</dbReference>
<dbReference type="Gene3D" id="3.30.70.940">
    <property type="entry name" value="NusG, N-terminal domain"/>
    <property type="match status" value="1"/>
</dbReference>
<accession>A0ABX8A7W3</accession>
<organism evidence="3 4">
    <name type="scientific">Tardiphaga alba</name>
    <dbReference type="NCBI Taxonomy" id="340268"/>
    <lineage>
        <taxon>Bacteria</taxon>
        <taxon>Pseudomonadati</taxon>
        <taxon>Pseudomonadota</taxon>
        <taxon>Alphaproteobacteria</taxon>
        <taxon>Hyphomicrobiales</taxon>
        <taxon>Nitrobacteraceae</taxon>
        <taxon>Tardiphaga</taxon>
    </lineage>
</organism>
<protein>
    <recommendedName>
        <fullName evidence="2">NusG-like N-terminal domain-containing protein</fullName>
    </recommendedName>
</protein>
<keyword evidence="4" id="KW-1185">Reference proteome</keyword>
<dbReference type="RefSeq" id="WP_211913087.1">
    <property type="nucleotide sequence ID" value="NZ_CP036498.1"/>
</dbReference>
<evidence type="ECO:0000313" key="3">
    <source>
        <dbReference type="EMBL" id="QUS39542.1"/>
    </source>
</evidence>
<evidence type="ECO:0000259" key="2">
    <source>
        <dbReference type="SMART" id="SM00738"/>
    </source>
</evidence>
<name>A0ABX8A7W3_9BRAD</name>
<proteinExistence type="predicted"/>
<dbReference type="SUPFAM" id="SSF82679">
    <property type="entry name" value="N-utilization substance G protein NusG, N-terminal domain"/>
    <property type="match status" value="1"/>
</dbReference>
<dbReference type="EMBL" id="CP036498">
    <property type="protein sequence ID" value="QUS39542.1"/>
    <property type="molecule type" value="Genomic_DNA"/>
</dbReference>
<evidence type="ECO:0000313" key="4">
    <source>
        <dbReference type="Proteomes" id="UP000682843"/>
    </source>
</evidence>
<evidence type="ECO:0000256" key="1">
    <source>
        <dbReference type="ARBA" id="ARBA00023163"/>
    </source>
</evidence>
<dbReference type="InterPro" id="IPR006645">
    <property type="entry name" value="NGN-like_dom"/>
</dbReference>
<feature type="domain" description="NusG-like N-terminal" evidence="2">
    <location>
        <begin position="8"/>
        <end position="113"/>
    </location>
</feature>
<dbReference type="InterPro" id="IPR036735">
    <property type="entry name" value="NGN_dom_sf"/>
</dbReference>
<dbReference type="Proteomes" id="UP000682843">
    <property type="component" value="Chromosome"/>
</dbReference>
<reference evidence="3 4" key="1">
    <citation type="submission" date="2019-02" db="EMBL/GenBank/DDBJ databases">
        <title>Emended description of the genus Rhodopseudomonas and description of Rhodopseudomonas albus sp. nov., a non-phototrophic, heavy-metal-tolerant bacterium isolated from garden soil.</title>
        <authorList>
            <person name="Bao Z."/>
            <person name="Cao W.W."/>
            <person name="Sato Y."/>
            <person name="Nishizawa T."/>
            <person name="Zhao J."/>
            <person name="Guo Y."/>
            <person name="Ohta H."/>
        </authorList>
    </citation>
    <scope>NUCLEOTIDE SEQUENCE [LARGE SCALE GENOMIC DNA]</scope>
    <source>
        <strain evidence="3 4">SK50-23</strain>
    </source>
</reference>
<sequence>MEGETNSATRWYVVLTEPQQEILAVWRLHEAGRELFTPVIRKRVKTGRIGKKGQKVTRIVARPMFPGYGFIRASNDGEFYDVLATRGVRDFLYINDKPVLLPDEAIRKVFARQVQQQHEWLQTSAFKSGDKVRIEPDGGAYAGMLATVDKVDGKGRIEILLGMIRHSLPADMVVSA</sequence>